<dbReference type="SUPFAM" id="SSF52218">
    <property type="entry name" value="Flavoproteins"/>
    <property type="match status" value="1"/>
</dbReference>
<feature type="domain" description="NADPH-dependent FMN reductase-like" evidence="1">
    <location>
        <begin position="6"/>
        <end position="157"/>
    </location>
</feature>
<dbReference type="Pfam" id="PF03358">
    <property type="entry name" value="FMN_red"/>
    <property type="match status" value="1"/>
</dbReference>
<evidence type="ECO:0000313" key="2">
    <source>
        <dbReference type="EMBL" id="SDI82519.1"/>
    </source>
</evidence>
<dbReference type="InterPro" id="IPR050712">
    <property type="entry name" value="NAD(P)H-dep_reductase"/>
</dbReference>
<keyword evidence="3" id="KW-1185">Reference proteome</keyword>
<dbReference type="InterPro" id="IPR005025">
    <property type="entry name" value="FMN_Rdtase-like_dom"/>
</dbReference>
<evidence type="ECO:0000259" key="1">
    <source>
        <dbReference type="Pfam" id="PF03358"/>
    </source>
</evidence>
<dbReference type="Proteomes" id="UP000198894">
    <property type="component" value="Unassembled WGS sequence"/>
</dbReference>
<dbReference type="RefSeq" id="WP_091591897.1">
    <property type="nucleotide sequence ID" value="NZ_FNEE01000003.1"/>
</dbReference>
<dbReference type="AlphaFoldDB" id="A0A1G8NQH9"/>
<dbReference type="EMBL" id="FNEE01000003">
    <property type="protein sequence ID" value="SDI82519.1"/>
    <property type="molecule type" value="Genomic_DNA"/>
</dbReference>
<organism evidence="2 3">
    <name type="scientific">Mesorhizobium muleiense</name>
    <dbReference type="NCBI Taxonomy" id="1004279"/>
    <lineage>
        <taxon>Bacteria</taxon>
        <taxon>Pseudomonadati</taxon>
        <taxon>Pseudomonadota</taxon>
        <taxon>Alphaproteobacteria</taxon>
        <taxon>Hyphomicrobiales</taxon>
        <taxon>Phyllobacteriaceae</taxon>
        <taxon>Mesorhizobium</taxon>
    </lineage>
</organism>
<sequence>MAVIAKILVFAGSNRFGAYSGRTADVAQKELALHGAEVTRISLADYPLPILDEDLEKEKGIPENAIKLARQIAAHDGLLIATPEYNGSIPPLLKNTIDWVSRVRTDDGRSFRPFTGKPAGLCSSSKGHFAGVRCINHLRAVLVRCQMEVVTPECSVPEGGNAFDEDGNFRDERLHRSMEHLCRTLIETSRLLSTRIEA</sequence>
<dbReference type="InterPro" id="IPR029039">
    <property type="entry name" value="Flavoprotein-like_sf"/>
</dbReference>
<dbReference type="PANTHER" id="PTHR30543">
    <property type="entry name" value="CHROMATE REDUCTASE"/>
    <property type="match status" value="1"/>
</dbReference>
<name>A0A1G8NQH9_9HYPH</name>
<dbReference type="PANTHER" id="PTHR30543:SF21">
    <property type="entry name" value="NAD(P)H-DEPENDENT FMN REDUCTASE LOT6"/>
    <property type="match status" value="1"/>
</dbReference>
<gene>
    <name evidence="2" type="ORF">SAMN05428953_10328</name>
</gene>
<dbReference type="GO" id="GO:0016491">
    <property type="term" value="F:oxidoreductase activity"/>
    <property type="evidence" value="ECO:0007669"/>
    <property type="project" value="InterPro"/>
</dbReference>
<protein>
    <submittedName>
        <fullName evidence="2">NAD(P)H-dependent FMN reductase</fullName>
    </submittedName>
</protein>
<reference evidence="3" key="1">
    <citation type="submission" date="2016-10" db="EMBL/GenBank/DDBJ databases">
        <authorList>
            <person name="Varghese N."/>
            <person name="Submissions S."/>
        </authorList>
    </citation>
    <scope>NUCLEOTIDE SEQUENCE [LARGE SCALE GENOMIC DNA]</scope>
    <source>
        <strain evidence="3">CGMCC 1.11022</strain>
    </source>
</reference>
<dbReference type="GO" id="GO:0010181">
    <property type="term" value="F:FMN binding"/>
    <property type="evidence" value="ECO:0007669"/>
    <property type="project" value="TreeGrafter"/>
</dbReference>
<dbReference type="Gene3D" id="3.40.50.360">
    <property type="match status" value="1"/>
</dbReference>
<accession>A0A1G8NQH9</accession>
<proteinExistence type="predicted"/>
<evidence type="ECO:0000313" key="3">
    <source>
        <dbReference type="Proteomes" id="UP000198894"/>
    </source>
</evidence>
<dbReference type="GO" id="GO:0005829">
    <property type="term" value="C:cytosol"/>
    <property type="evidence" value="ECO:0007669"/>
    <property type="project" value="TreeGrafter"/>
</dbReference>